<protein>
    <recommendedName>
        <fullName evidence="5">DUF3887 domain-containing protein</fullName>
    </recommendedName>
</protein>
<keyword evidence="2" id="KW-0732">Signal</keyword>
<keyword evidence="4" id="KW-1185">Reference proteome</keyword>
<feature type="compositionally biased region" description="Low complexity" evidence="1">
    <location>
        <begin position="40"/>
        <end position="62"/>
    </location>
</feature>
<evidence type="ECO:0000313" key="4">
    <source>
        <dbReference type="Proteomes" id="UP000663918"/>
    </source>
</evidence>
<dbReference type="RefSeq" id="WP_207868903.1">
    <property type="nucleotide sequence ID" value="NZ_CP062222.1"/>
</dbReference>
<evidence type="ECO:0008006" key="5">
    <source>
        <dbReference type="Google" id="ProtNLM"/>
    </source>
</evidence>
<organism evidence="3 4">
    <name type="scientific">Brevundimonas goettingensis</name>
    <dbReference type="NCBI Taxonomy" id="2774190"/>
    <lineage>
        <taxon>Bacteria</taxon>
        <taxon>Pseudomonadati</taxon>
        <taxon>Pseudomonadota</taxon>
        <taxon>Alphaproteobacteria</taxon>
        <taxon>Caulobacterales</taxon>
        <taxon>Caulobacteraceae</taxon>
        <taxon>Brevundimonas</taxon>
    </lineage>
</organism>
<gene>
    <name evidence="3" type="ORF">IFJ75_14540</name>
</gene>
<dbReference type="KEGG" id="bgoe:IFJ75_14540"/>
<feature type="region of interest" description="Disordered" evidence="1">
    <location>
        <begin position="38"/>
        <end position="62"/>
    </location>
</feature>
<evidence type="ECO:0000256" key="1">
    <source>
        <dbReference type="SAM" id="MobiDB-lite"/>
    </source>
</evidence>
<sequence length="164" mass="16329">MTKTTLTALAALVAALAIPAGASAQNLGAAGTLPNTFDQPAAARSAPPVAAPQAAPAAPSSPAEIAAAETALKATIAAMQAGTPNYDAMTPDLAAKVRAQATTVTPLIQGFGALNGLQHVGTQEGAELFLVMFANAPTQWIINLTPEGKINALLFRPAPAAPPT</sequence>
<name>A0A975BYW9_9CAUL</name>
<dbReference type="EMBL" id="CP062222">
    <property type="protein sequence ID" value="QTC90483.1"/>
    <property type="molecule type" value="Genomic_DNA"/>
</dbReference>
<dbReference type="Proteomes" id="UP000663918">
    <property type="component" value="Chromosome"/>
</dbReference>
<feature type="chain" id="PRO_5037516572" description="DUF3887 domain-containing protein" evidence="2">
    <location>
        <begin position="25"/>
        <end position="164"/>
    </location>
</feature>
<accession>A0A975BYW9</accession>
<proteinExistence type="predicted"/>
<feature type="signal peptide" evidence="2">
    <location>
        <begin position="1"/>
        <end position="24"/>
    </location>
</feature>
<reference evidence="3" key="1">
    <citation type="submission" date="2020-09" db="EMBL/GenBank/DDBJ databases">
        <title>Brevundimonas sp. LVF2 isolated from a puddle in Goettingen, Germany.</title>
        <authorList>
            <person name="Friedrich I."/>
            <person name="Klassen A."/>
            <person name="Hannes N."/>
            <person name="Schneider D."/>
            <person name="Hertel R."/>
            <person name="Daniel R."/>
        </authorList>
    </citation>
    <scope>NUCLEOTIDE SEQUENCE</scope>
    <source>
        <strain evidence="3">LVF2</strain>
    </source>
</reference>
<evidence type="ECO:0000313" key="3">
    <source>
        <dbReference type="EMBL" id="QTC90483.1"/>
    </source>
</evidence>
<evidence type="ECO:0000256" key="2">
    <source>
        <dbReference type="SAM" id="SignalP"/>
    </source>
</evidence>
<dbReference type="AlphaFoldDB" id="A0A975BYW9"/>